<evidence type="ECO:0000313" key="2">
    <source>
        <dbReference type="Proteomes" id="UP001629745"/>
    </source>
</evidence>
<sequence>MSTDPGSGRDLDLVQLGPVEVDPSVLEGPGASLWDLLGDRRIEMRSPDDLLDLPRHGWRRLVPSGADATEVHEVFAAPHGEVPGAWALVFVDTDPVRRVSAHPDPIRVHRCRAARRVGLELRWPCEQRARAGALPGVTIELVNTADTTWVDEAGDHMTVHGWILDENGQRIVPGLFLFSDAPRLPDIAPDDRMSLRVDLVTRDVEHLPPGRYTLVAELHDLALASPPGALVLYASPPEAM</sequence>
<gene>
    <name evidence="1" type="ORF">ABEU20_002812</name>
</gene>
<proteinExistence type="predicted"/>
<dbReference type="RefSeq" id="WP_420164782.1">
    <property type="nucleotide sequence ID" value="NZ_JBDLNV010000004.1"/>
</dbReference>
<dbReference type="EMBL" id="JBDLNV010000004">
    <property type="protein sequence ID" value="MFM1724234.1"/>
    <property type="molecule type" value="Genomic_DNA"/>
</dbReference>
<keyword evidence="2" id="KW-1185">Reference proteome</keyword>
<protein>
    <submittedName>
        <fullName evidence="1">Uncharacterized protein</fullName>
    </submittedName>
</protein>
<accession>A0ABW9FG55</accession>
<dbReference type="Proteomes" id="UP001629745">
    <property type="component" value="Unassembled WGS sequence"/>
</dbReference>
<evidence type="ECO:0000313" key="1">
    <source>
        <dbReference type="EMBL" id="MFM1724234.1"/>
    </source>
</evidence>
<reference evidence="1 2" key="1">
    <citation type="submission" date="2023-11" db="EMBL/GenBank/DDBJ databases">
        <authorList>
            <person name="Val-Calvo J."/>
            <person name="Scortti M."/>
            <person name="Vazquez-Boland J."/>
        </authorList>
    </citation>
    <scope>NUCLEOTIDE SEQUENCE [LARGE SCALE GENOMIC DNA]</scope>
    <source>
        <strain evidence="1 2">PAM 2766</strain>
    </source>
</reference>
<organism evidence="1 2">
    <name type="scientific">Rhodococcus parequi</name>
    <dbReference type="NCBI Taxonomy" id="3137122"/>
    <lineage>
        <taxon>Bacteria</taxon>
        <taxon>Bacillati</taxon>
        <taxon>Actinomycetota</taxon>
        <taxon>Actinomycetes</taxon>
        <taxon>Mycobacteriales</taxon>
        <taxon>Nocardiaceae</taxon>
        <taxon>Rhodococcus</taxon>
    </lineage>
</organism>
<comment type="caution">
    <text evidence="1">The sequence shown here is derived from an EMBL/GenBank/DDBJ whole genome shotgun (WGS) entry which is preliminary data.</text>
</comment>
<name>A0ABW9FG55_9NOCA</name>